<dbReference type="Proteomes" id="UP000276133">
    <property type="component" value="Unassembled WGS sequence"/>
</dbReference>
<keyword evidence="3" id="KW-1185">Reference proteome</keyword>
<sequence length="185" mass="21549">MCSSNFYVLTIKIELAGKSLEYGANFEIENKSNLSFFLFLHFTLGAFLLEIKDYKINNCYFSLFDHHVTWQTKTFISLSLSFIGRVIDTFKASIGSSISQKPIKTKRLFYIIASLLFLFFIYLFVFCTELKRYPVKTAPIKKAKKKHPEELDIYLQAQFLAGVRDREMAERLAVLDHKDLEMLVL</sequence>
<dbReference type="EMBL" id="REGN01001995">
    <property type="protein sequence ID" value="RNA31064.1"/>
    <property type="molecule type" value="Genomic_DNA"/>
</dbReference>
<evidence type="ECO:0000313" key="3">
    <source>
        <dbReference type="Proteomes" id="UP000276133"/>
    </source>
</evidence>
<evidence type="ECO:0000313" key="2">
    <source>
        <dbReference type="EMBL" id="RNA31064.1"/>
    </source>
</evidence>
<accession>A0A3M7S5F8</accession>
<gene>
    <name evidence="2" type="ORF">BpHYR1_046924</name>
</gene>
<keyword evidence="1" id="KW-0812">Transmembrane</keyword>
<dbReference type="OrthoDB" id="8046667at2759"/>
<dbReference type="AlphaFoldDB" id="A0A3M7S5F8"/>
<comment type="caution">
    <text evidence="2">The sequence shown here is derived from an EMBL/GenBank/DDBJ whole genome shotgun (WGS) entry which is preliminary data.</text>
</comment>
<evidence type="ECO:0000256" key="1">
    <source>
        <dbReference type="SAM" id="Phobius"/>
    </source>
</evidence>
<reference evidence="2 3" key="1">
    <citation type="journal article" date="2018" name="Sci. Rep.">
        <title>Genomic signatures of local adaptation to the degree of environmental predictability in rotifers.</title>
        <authorList>
            <person name="Franch-Gras L."/>
            <person name="Hahn C."/>
            <person name="Garcia-Roger E.M."/>
            <person name="Carmona M.J."/>
            <person name="Serra M."/>
            <person name="Gomez A."/>
        </authorList>
    </citation>
    <scope>NUCLEOTIDE SEQUENCE [LARGE SCALE GENOMIC DNA]</scope>
    <source>
        <strain evidence="2">HYR1</strain>
    </source>
</reference>
<keyword evidence="1" id="KW-1133">Transmembrane helix</keyword>
<name>A0A3M7S5F8_BRAPC</name>
<protein>
    <submittedName>
        <fullName evidence="2">Uncharacterized protein</fullName>
    </submittedName>
</protein>
<feature type="transmembrane region" description="Helical" evidence="1">
    <location>
        <begin position="108"/>
        <end position="126"/>
    </location>
</feature>
<organism evidence="2 3">
    <name type="scientific">Brachionus plicatilis</name>
    <name type="common">Marine rotifer</name>
    <name type="synonym">Brachionus muelleri</name>
    <dbReference type="NCBI Taxonomy" id="10195"/>
    <lineage>
        <taxon>Eukaryota</taxon>
        <taxon>Metazoa</taxon>
        <taxon>Spiralia</taxon>
        <taxon>Gnathifera</taxon>
        <taxon>Rotifera</taxon>
        <taxon>Eurotatoria</taxon>
        <taxon>Monogononta</taxon>
        <taxon>Pseudotrocha</taxon>
        <taxon>Ploima</taxon>
        <taxon>Brachionidae</taxon>
        <taxon>Brachionus</taxon>
    </lineage>
</organism>
<proteinExistence type="predicted"/>
<keyword evidence="1" id="KW-0472">Membrane</keyword>
<feature type="transmembrane region" description="Helical" evidence="1">
    <location>
        <begin position="34"/>
        <end position="51"/>
    </location>
</feature>